<feature type="transmembrane region" description="Helical" evidence="1">
    <location>
        <begin position="465"/>
        <end position="484"/>
    </location>
</feature>
<dbReference type="SUPFAM" id="SSF52540">
    <property type="entry name" value="P-loop containing nucleoside triphosphate hydrolases"/>
    <property type="match status" value="1"/>
</dbReference>
<dbReference type="EMBL" id="BAAARV010000069">
    <property type="protein sequence ID" value="GAA2369453.1"/>
    <property type="molecule type" value="Genomic_DNA"/>
</dbReference>
<dbReference type="InterPro" id="IPR027417">
    <property type="entry name" value="P-loop_NTPase"/>
</dbReference>
<reference evidence="3 4" key="1">
    <citation type="journal article" date="2019" name="Int. J. Syst. Evol. Microbiol.">
        <title>The Global Catalogue of Microorganisms (GCM) 10K type strain sequencing project: providing services to taxonomists for standard genome sequencing and annotation.</title>
        <authorList>
            <consortium name="The Broad Institute Genomics Platform"/>
            <consortium name="The Broad Institute Genome Sequencing Center for Infectious Disease"/>
            <person name="Wu L."/>
            <person name="Ma J."/>
        </authorList>
    </citation>
    <scope>NUCLEOTIDE SEQUENCE [LARGE SCALE GENOMIC DNA]</scope>
    <source>
        <strain evidence="3 4">JCM 3272</strain>
    </source>
</reference>
<dbReference type="Gene3D" id="3.40.50.300">
    <property type="entry name" value="P-loop containing nucleotide triphosphate hydrolases"/>
    <property type="match status" value="1"/>
</dbReference>
<feature type="transmembrane region" description="Helical" evidence="1">
    <location>
        <begin position="44"/>
        <end position="62"/>
    </location>
</feature>
<feature type="transmembrane region" description="Helical" evidence="1">
    <location>
        <begin position="505"/>
        <end position="530"/>
    </location>
</feature>
<protein>
    <recommendedName>
        <fullName evidence="2">NACHT domain-containing protein</fullName>
    </recommendedName>
</protein>
<feature type="transmembrane region" description="Helical" evidence="1">
    <location>
        <begin position="677"/>
        <end position="696"/>
    </location>
</feature>
<gene>
    <name evidence="3" type="ORF">GCM10010170_069860</name>
</gene>
<feature type="transmembrane region" description="Helical" evidence="1">
    <location>
        <begin position="642"/>
        <end position="665"/>
    </location>
</feature>
<proteinExistence type="predicted"/>
<accession>A0ABN3H5D8</accession>
<evidence type="ECO:0000259" key="2">
    <source>
        <dbReference type="PROSITE" id="PS50837"/>
    </source>
</evidence>
<keyword evidence="1" id="KW-0472">Membrane</keyword>
<organism evidence="3 4">
    <name type="scientific">Dactylosporangium salmoneum</name>
    <dbReference type="NCBI Taxonomy" id="53361"/>
    <lineage>
        <taxon>Bacteria</taxon>
        <taxon>Bacillati</taxon>
        <taxon>Actinomycetota</taxon>
        <taxon>Actinomycetes</taxon>
        <taxon>Micromonosporales</taxon>
        <taxon>Micromonosporaceae</taxon>
        <taxon>Dactylosporangium</taxon>
    </lineage>
</organism>
<evidence type="ECO:0000256" key="1">
    <source>
        <dbReference type="SAM" id="Phobius"/>
    </source>
</evidence>
<keyword evidence="1" id="KW-1133">Transmembrane helix</keyword>
<evidence type="ECO:0000313" key="4">
    <source>
        <dbReference type="Proteomes" id="UP001501444"/>
    </source>
</evidence>
<name>A0ABN3H5D8_9ACTN</name>
<sequence length="776" mass="85751">MPKFVIRSLQATLTSVGGLVVVPVAINVGTGGTLPAWLRPLDGQLWWIASACVASIIALELWERRSSEPARPASLFPHDDPRNRPLAIAQVRRYVDARLAGSLPERLRVALSLDERPAAVEQPFHLVQRLPGQGDRSLSGVEVAGVFEDMDESLLILGAPGAGKTTLLLELAAALLNRAAEDPHQRLPVLIDLADWSRAGTESLLPVSRRASGPGDLAEWLPVAMSERYRIPEAVGRTWLENDRLILLFDGLDEVAEPIRQRCVAQLNELQRRAGFSRIAVASRVAEYDELTARLRLQGAVVIQPLSEEQIVDFFARVSPRLRGIADALDTDPALWELLQSPLMLNIMALTYRDRDVAGRLFTGNAVTRRIELFDAYIVEIFARRRSRPWRDVAKAIGAIRGLALTAARMDTGVTLEPVDTREIHTVFGWPVRQLYTGWVAHPSVLLCCIIVGISTGLFTNTAATGVYAGTVLLLITLLAHNSTNGLNRWRLFPRVRGVPALRSIRLLIGWLTLVAGAAIGFMAGVRWASAELTAQTPVFRTITWSLLFIVALVPASVLVLTRGSWVVFRSSRPAGRAWTTLVLSLLFMVPFVVAALFPAIANGFVPGLLVLTVARFCSEHPHDPDIRTTETETETETLNGWQFAVTIAGLPFALSLSYVPFWFFTGTGRFPDFDPWIGFAGWWIGALVGIVLIPFTEILHVRASRLAMYMAREPYPYRRSVLRLAVDRSLLEIIDGQYRFIHLLIRDHLATCQPALLAEAVRKRQAESADPARPS</sequence>
<feature type="transmembrane region" description="Helical" evidence="1">
    <location>
        <begin position="439"/>
        <end position="459"/>
    </location>
</feature>
<dbReference type="Proteomes" id="UP001501444">
    <property type="component" value="Unassembled WGS sequence"/>
</dbReference>
<keyword evidence="4" id="KW-1185">Reference proteome</keyword>
<comment type="caution">
    <text evidence="3">The sequence shown here is derived from an EMBL/GenBank/DDBJ whole genome shotgun (WGS) entry which is preliminary data.</text>
</comment>
<dbReference type="PROSITE" id="PS50837">
    <property type="entry name" value="NACHT"/>
    <property type="match status" value="1"/>
</dbReference>
<feature type="transmembrane region" description="Helical" evidence="1">
    <location>
        <begin position="582"/>
        <end position="602"/>
    </location>
</feature>
<dbReference type="RefSeq" id="WP_344616858.1">
    <property type="nucleotide sequence ID" value="NZ_BAAARV010000069.1"/>
</dbReference>
<feature type="transmembrane region" description="Helical" evidence="1">
    <location>
        <begin position="542"/>
        <end position="561"/>
    </location>
</feature>
<keyword evidence="1" id="KW-0812">Transmembrane</keyword>
<feature type="transmembrane region" description="Helical" evidence="1">
    <location>
        <begin position="12"/>
        <end position="38"/>
    </location>
</feature>
<dbReference type="InterPro" id="IPR007111">
    <property type="entry name" value="NACHT_NTPase"/>
</dbReference>
<dbReference type="Pfam" id="PF05729">
    <property type="entry name" value="NACHT"/>
    <property type="match status" value="1"/>
</dbReference>
<evidence type="ECO:0000313" key="3">
    <source>
        <dbReference type="EMBL" id="GAA2369453.1"/>
    </source>
</evidence>
<feature type="domain" description="NACHT" evidence="2">
    <location>
        <begin position="152"/>
        <end position="255"/>
    </location>
</feature>